<feature type="chain" id="PRO_5005875284" evidence="1">
    <location>
        <begin position="30"/>
        <end position="296"/>
    </location>
</feature>
<reference evidence="2 3" key="1">
    <citation type="submission" date="2015-07" db="EMBL/GenBank/DDBJ databases">
        <title>Draft genome sequence of the Amantichitinum ursilacus IGB-41, a new chitin-degrading bacterium.</title>
        <authorList>
            <person name="Kirstahler P."/>
            <person name="Guenther M."/>
            <person name="Grumaz C."/>
            <person name="Rupp S."/>
            <person name="Zibek S."/>
            <person name="Sohn K."/>
        </authorList>
    </citation>
    <scope>NUCLEOTIDE SEQUENCE [LARGE SCALE GENOMIC DNA]</scope>
    <source>
        <strain evidence="2 3">IGB-41</strain>
    </source>
</reference>
<dbReference type="GO" id="GO:0016787">
    <property type="term" value="F:hydrolase activity"/>
    <property type="evidence" value="ECO:0007669"/>
    <property type="project" value="UniProtKB-KW"/>
</dbReference>
<organism evidence="2 3">
    <name type="scientific">Amantichitinum ursilacus</name>
    <dbReference type="NCBI Taxonomy" id="857265"/>
    <lineage>
        <taxon>Bacteria</taxon>
        <taxon>Pseudomonadati</taxon>
        <taxon>Pseudomonadota</taxon>
        <taxon>Betaproteobacteria</taxon>
        <taxon>Neisseriales</taxon>
        <taxon>Chitinibacteraceae</taxon>
        <taxon>Amantichitinum</taxon>
    </lineage>
</organism>
<accession>A0A0N1JSX5</accession>
<keyword evidence="1" id="KW-0732">Signal</keyword>
<name>A0A0N1JSX5_9NEIS</name>
<dbReference type="RefSeq" id="WP_201782403.1">
    <property type="nucleotide sequence ID" value="NZ_LAQT01000007.1"/>
</dbReference>
<keyword evidence="3" id="KW-1185">Reference proteome</keyword>
<dbReference type="STRING" id="857265.WG78_08820"/>
<proteinExistence type="predicted"/>
<evidence type="ECO:0000256" key="1">
    <source>
        <dbReference type="SAM" id="SignalP"/>
    </source>
</evidence>
<dbReference type="InterPro" id="IPR029058">
    <property type="entry name" value="AB_hydrolase_fold"/>
</dbReference>
<dbReference type="SUPFAM" id="SSF53474">
    <property type="entry name" value="alpha/beta-Hydrolases"/>
    <property type="match status" value="1"/>
</dbReference>
<dbReference type="PROSITE" id="PS51257">
    <property type="entry name" value="PROKAR_LIPOPROTEIN"/>
    <property type="match status" value="1"/>
</dbReference>
<dbReference type="PATRIC" id="fig|857265.3.peg.1811"/>
<dbReference type="Proteomes" id="UP000037939">
    <property type="component" value="Unassembled WGS sequence"/>
</dbReference>
<dbReference type="AlphaFoldDB" id="A0A0N1JSX5"/>
<feature type="signal peptide" evidence="1">
    <location>
        <begin position="1"/>
        <end position="29"/>
    </location>
</feature>
<gene>
    <name evidence="2" type="ORF">WG78_08820</name>
</gene>
<keyword evidence="2" id="KW-0378">Hydrolase</keyword>
<sequence>MRNGARLARTPVMRRCATALLCLALLACRNVPDPATRGASALALAQAQGWSARQVQAGAFDLLALGPAPDAASVPAPASSANALTIYIEGDGLAWLSPDMPSDDPTPLSPLALKLALAQPSGRAVWLARPCQYPAPNAPVCARRYWTNARYAPDVIAAMDDAVTQLKTTYGAAQLQLVGYSGGGAVATLIAARRHDVSRLITLAANLDTARWTQWLGLSPLAGSLNPADATPALHSTVQWHYAGADDAVVPPAVTQSYADHYPVAQRPHVTVVPGFDHDCCWVRDWPRLWAAVPQR</sequence>
<protein>
    <submittedName>
        <fullName evidence="2">Alpha/beta hydrolase family protein</fullName>
    </submittedName>
</protein>
<evidence type="ECO:0000313" key="3">
    <source>
        <dbReference type="Proteomes" id="UP000037939"/>
    </source>
</evidence>
<comment type="caution">
    <text evidence="2">The sequence shown here is derived from an EMBL/GenBank/DDBJ whole genome shotgun (WGS) entry which is preliminary data.</text>
</comment>
<dbReference type="EMBL" id="LAQT01000007">
    <property type="protein sequence ID" value="KPC53180.1"/>
    <property type="molecule type" value="Genomic_DNA"/>
</dbReference>
<evidence type="ECO:0000313" key="2">
    <source>
        <dbReference type="EMBL" id="KPC53180.1"/>
    </source>
</evidence>
<dbReference type="Gene3D" id="3.40.50.1820">
    <property type="entry name" value="alpha/beta hydrolase"/>
    <property type="match status" value="1"/>
</dbReference>